<proteinExistence type="predicted"/>
<keyword evidence="2" id="KW-1185">Reference proteome</keyword>
<organism evidence="1 2">
    <name type="scientific">Microscilla marina ATCC 23134</name>
    <dbReference type="NCBI Taxonomy" id="313606"/>
    <lineage>
        <taxon>Bacteria</taxon>
        <taxon>Pseudomonadati</taxon>
        <taxon>Bacteroidota</taxon>
        <taxon>Cytophagia</taxon>
        <taxon>Cytophagales</taxon>
        <taxon>Microscillaceae</taxon>
        <taxon>Microscilla</taxon>
    </lineage>
</organism>
<protein>
    <submittedName>
        <fullName evidence="1">Uncharacterized protein</fullName>
    </submittedName>
</protein>
<dbReference type="EMBL" id="AAWS01000044">
    <property type="protein sequence ID" value="EAY25747.1"/>
    <property type="molecule type" value="Genomic_DNA"/>
</dbReference>
<reference evidence="1 2" key="1">
    <citation type="submission" date="2007-01" db="EMBL/GenBank/DDBJ databases">
        <authorList>
            <person name="Haygood M."/>
            <person name="Podell S."/>
            <person name="Anderson C."/>
            <person name="Hopkinson B."/>
            <person name="Roe K."/>
            <person name="Barbeau K."/>
            <person name="Gaasterland T."/>
            <person name="Ferriera S."/>
            <person name="Johnson J."/>
            <person name="Kravitz S."/>
            <person name="Beeson K."/>
            <person name="Sutton G."/>
            <person name="Rogers Y.-H."/>
            <person name="Friedman R."/>
            <person name="Frazier M."/>
            <person name="Venter J.C."/>
        </authorList>
    </citation>
    <scope>NUCLEOTIDE SEQUENCE [LARGE SCALE GENOMIC DNA]</scope>
    <source>
        <strain evidence="1 2">ATCC 23134</strain>
    </source>
</reference>
<dbReference type="Proteomes" id="UP000004095">
    <property type="component" value="Unassembled WGS sequence"/>
</dbReference>
<dbReference type="AlphaFoldDB" id="A1ZV91"/>
<comment type="caution">
    <text evidence="1">The sequence shown here is derived from an EMBL/GenBank/DDBJ whole genome shotgun (WGS) entry which is preliminary data.</text>
</comment>
<evidence type="ECO:0000313" key="2">
    <source>
        <dbReference type="Proteomes" id="UP000004095"/>
    </source>
</evidence>
<accession>A1ZV91</accession>
<evidence type="ECO:0000313" key="1">
    <source>
        <dbReference type="EMBL" id="EAY25747.1"/>
    </source>
</evidence>
<gene>
    <name evidence="1" type="ORF">M23134_04921</name>
</gene>
<name>A1ZV91_MICM2</name>
<sequence>MWFIKERVKSYKLALGQHVATKKNSHKKGLSTIFYIKNA</sequence>